<dbReference type="EMBL" id="CP013695">
    <property type="protein sequence ID" value="ALU31193.1"/>
    <property type="molecule type" value="Genomic_DNA"/>
</dbReference>
<dbReference type="PANTHER" id="PTHR39323">
    <property type="entry name" value="BLR1149 PROTEIN"/>
    <property type="match status" value="1"/>
</dbReference>
<dbReference type="PaxDb" id="1435377-SUSAZ_06380"/>
<dbReference type="InterPro" id="IPR029052">
    <property type="entry name" value="Metallo-depent_PP-like"/>
</dbReference>
<dbReference type="InterPro" id="IPR024173">
    <property type="entry name" value="Pesterase_MJ0037-like"/>
</dbReference>
<reference evidence="4 5" key="1">
    <citation type="submission" date="2015-12" db="EMBL/GenBank/DDBJ databases">
        <title>A stable core within a dynamic pangenome in Sulfolobus acidocaldarius.</title>
        <authorList>
            <person name="Anderson R."/>
            <person name="Kouris A."/>
            <person name="Seward C."/>
            <person name="Campbell K."/>
            <person name="Whitaker R."/>
        </authorList>
    </citation>
    <scope>NUCLEOTIDE SEQUENCE [LARGE SCALE GENOMIC DNA]</scope>
    <source>
        <strain evidence="2 5">GG12-C01-09</strain>
        <strain evidence="3 4">NG05B_CO5_07</strain>
    </source>
</reference>
<organism evidence="3 4">
    <name type="scientific">Sulfolobus acidocaldarius</name>
    <dbReference type="NCBI Taxonomy" id="2285"/>
    <lineage>
        <taxon>Archaea</taxon>
        <taxon>Thermoproteota</taxon>
        <taxon>Thermoprotei</taxon>
        <taxon>Sulfolobales</taxon>
        <taxon>Sulfolobaceae</taxon>
        <taxon>Sulfolobus</taxon>
    </lineage>
</organism>
<feature type="domain" description="Calcineurin-like phosphoesterase" evidence="1">
    <location>
        <begin position="24"/>
        <end position="163"/>
    </location>
</feature>
<dbReference type="PANTHER" id="PTHR39323:SF1">
    <property type="entry name" value="BLR1149 PROTEIN"/>
    <property type="match status" value="1"/>
</dbReference>
<dbReference type="OrthoDB" id="18264at2157"/>
<gene>
    <name evidence="2" type="ORF">ATY89_11325</name>
    <name evidence="3" type="ORF">ATZ20_02880</name>
</gene>
<dbReference type="Proteomes" id="UP000060043">
    <property type="component" value="Chromosome"/>
</dbReference>
<dbReference type="CDD" id="cd07391">
    <property type="entry name" value="MPP_PF1019"/>
    <property type="match status" value="1"/>
</dbReference>
<dbReference type="RefSeq" id="WP_011278172.1">
    <property type="nucleotide sequence ID" value="NZ_BHWZ01000003.1"/>
</dbReference>
<dbReference type="Pfam" id="PF12850">
    <property type="entry name" value="Metallophos_2"/>
    <property type="match status" value="1"/>
</dbReference>
<dbReference type="AlphaFoldDB" id="A0A0U3GR75"/>
<dbReference type="GeneID" id="14551838"/>
<evidence type="ECO:0000313" key="3">
    <source>
        <dbReference type="EMBL" id="ALU31193.1"/>
    </source>
</evidence>
<sequence>MISIFNDIYIAEDLPILYIKPLNAVILSDVHIGFEQEMANKGIYIPKVQKKRFLTIYRKALNYFKTNKLIINGDFKHTFNKITKQERDELTEILTELNENKIEVKIVKGNHDNYISAVTEKFSNVELVEDINVNDISIFHGHKRINMQENENKVYIIGHEHPRLSIKDRLGFARKLQCFLKVPLRNNSTVIVLPATGTYQSGNDVTLSHSTYMSPIMREHSILEKARPYVIVEGQGIMEFPELGLLKDIIHSMV</sequence>
<dbReference type="Proteomes" id="UP000065473">
    <property type="component" value="Chromosome"/>
</dbReference>
<dbReference type="NCBIfam" id="TIGR00024">
    <property type="entry name" value="SbcD_rel_arch"/>
    <property type="match status" value="1"/>
</dbReference>
<protein>
    <submittedName>
        <fullName evidence="3">Phosphoesterase</fullName>
    </submittedName>
</protein>
<dbReference type="OMA" id="GNHDTML"/>
<dbReference type="InterPro" id="IPR024654">
    <property type="entry name" value="Calcineurin-like_PHP_lpxH"/>
</dbReference>
<dbReference type="PIRSF" id="PIRSF000887">
    <property type="entry name" value="Pesterase_MJ0037"/>
    <property type="match status" value="1"/>
</dbReference>
<dbReference type="Gene3D" id="3.60.21.10">
    <property type="match status" value="1"/>
</dbReference>
<evidence type="ECO:0000313" key="2">
    <source>
        <dbReference type="EMBL" id="ALU30471.1"/>
    </source>
</evidence>
<accession>A0A0U3GR75</accession>
<proteinExistence type="predicted"/>
<dbReference type="EMBL" id="CP013694">
    <property type="protein sequence ID" value="ALU30471.1"/>
    <property type="molecule type" value="Genomic_DNA"/>
</dbReference>
<dbReference type="STRING" id="1435377.SUSAZ_06380"/>
<dbReference type="InterPro" id="IPR004376">
    <property type="entry name" value="Pesterase_MJ0037"/>
</dbReference>
<evidence type="ECO:0000259" key="1">
    <source>
        <dbReference type="Pfam" id="PF12850"/>
    </source>
</evidence>
<dbReference type="SUPFAM" id="SSF56300">
    <property type="entry name" value="Metallo-dependent phosphatases"/>
    <property type="match status" value="1"/>
</dbReference>
<evidence type="ECO:0000313" key="4">
    <source>
        <dbReference type="Proteomes" id="UP000060043"/>
    </source>
</evidence>
<name>A0A0U3GR75_9CREN</name>
<evidence type="ECO:0000313" key="5">
    <source>
        <dbReference type="Proteomes" id="UP000065473"/>
    </source>
</evidence>